<evidence type="ECO:0000313" key="1">
    <source>
        <dbReference type="EMBL" id="KAF2801700.1"/>
    </source>
</evidence>
<sequence>MADATAEPEYHLFPVFCTAEIPVEMINEFLSADPMQEAPLWTLVRSPEQESFDIPTLPPIEAFTSGFLGASFEDLVSYDKAHFLPGYDAQIDVNCFVVMDARTLKDQTVAFHVLEYWPRRYEEEDPDAYEGSDGDDEVEGWKSVRFRIRSASALIYWVSEYGLWILEQDETLVPENGIMKDSDMFKDEEQLREV</sequence>
<name>A0A6A6XZ65_9PEZI</name>
<reference evidence="3" key="3">
    <citation type="submission" date="2025-04" db="UniProtKB">
        <authorList>
            <consortium name="RefSeq"/>
        </authorList>
    </citation>
    <scope>IDENTIFICATION</scope>
    <source>
        <strain evidence="3">CBS 304.34</strain>
    </source>
</reference>
<organism evidence="1">
    <name type="scientific">Mytilinidion resinicola</name>
    <dbReference type="NCBI Taxonomy" id="574789"/>
    <lineage>
        <taxon>Eukaryota</taxon>
        <taxon>Fungi</taxon>
        <taxon>Dikarya</taxon>
        <taxon>Ascomycota</taxon>
        <taxon>Pezizomycotina</taxon>
        <taxon>Dothideomycetes</taxon>
        <taxon>Pleosporomycetidae</taxon>
        <taxon>Mytilinidiales</taxon>
        <taxon>Mytilinidiaceae</taxon>
        <taxon>Mytilinidion</taxon>
    </lineage>
</organism>
<keyword evidence="2" id="KW-1185">Reference proteome</keyword>
<dbReference type="AlphaFoldDB" id="A0A6A6XZ65"/>
<proteinExistence type="predicted"/>
<protein>
    <submittedName>
        <fullName evidence="1 3">Uncharacterized protein</fullName>
    </submittedName>
</protein>
<gene>
    <name evidence="1 3" type="ORF">BDZ99DRAFT_469437</name>
</gene>
<evidence type="ECO:0000313" key="3">
    <source>
        <dbReference type="RefSeq" id="XP_033568664.1"/>
    </source>
</evidence>
<dbReference type="Proteomes" id="UP000504636">
    <property type="component" value="Unplaced"/>
</dbReference>
<dbReference type="OrthoDB" id="4483229at2759"/>
<evidence type="ECO:0000313" key="2">
    <source>
        <dbReference type="Proteomes" id="UP000504636"/>
    </source>
</evidence>
<reference evidence="3" key="2">
    <citation type="submission" date="2020-04" db="EMBL/GenBank/DDBJ databases">
        <authorList>
            <consortium name="NCBI Genome Project"/>
        </authorList>
    </citation>
    <scope>NUCLEOTIDE SEQUENCE</scope>
    <source>
        <strain evidence="3">CBS 304.34</strain>
    </source>
</reference>
<dbReference type="RefSeq" id="XP_033568664.1">
    <property type="nucleotide sequence ID" value="XM_033721498.1"/>
</dbReference>
<dbReference type="EMBL" id="MU003728">
    <property type="protein sequence ID" value="KAF2801700.1"/>
    <property type="molecule type" value="Genomic_DNA"/>
</dbReference>
<reference evidence="1 3" key="1">
    <citation type="journal article" date="2020" name="Stud. Mycol.">
        <title>101 Dothideomycetes genomes: a test case for predicting lifestyles and emergence of pathogens.</title>
        <authorList>
            <person name="Haridas S."/>
            <person name="Albert R."/>
            <person name="Binder M."/>
            <person name="Bloem J."/>
            <person name="Labutti K."/>
            <person name="Salamov A."/>
            <person name="Andreopoulos B."/>
            <person name="Baker S."/>
            <person name="Barry K."/>
            <person name="Bills G."/>
            <person name="Bluhm B."/>
            <person name="Cannon C."/>
            <person name="Castanera R."/>
            <person name="Culley D."/>
            <person name="Daum C."/>
            <person name="Ezra D."/>
            <person name="Gonzalez J."/>
            <person name="Henrissat B."/>
            <person name="Kuo A."/>
            <person name="Liang C."/>
            <person name="Lipzen A."/>
            <person name="Lutzoni F."/>
            <person name="Magnuson J."/>
            <person name="Mondo S."/>
            <person name="Nolan M."/>
            <person name="Ohm R."/>
            <person name="Pangilinan J."/>
            <person name="Park H.-J."/>
            <person name="Ramirez L."/>
            <person name="Alfaro M."/>
            <person name="Sun H."/>
            <person name="Tritt A."/>
            <person name="Yoshinaga Y."/>
            <person name="Zwiers L.-H."/>
            <person name="Turgeon B."/>
            <person name="Goodwin S."/>
            <person name="Spatafora J."/>
            <person name="Crous P."/>
            <person name="Grigoriev I."/>
        </authorList>
    </citation>
    <scope>NUCLEOTIDE SEQUENCE</scope>
    <source>
        <strain evidence="1 3">CBS 304.34</strain>
    </source>
</reference>
<dbReference type="GeneID" id="54462391"/>
<accession>A0A6A6XZ65</accession>